<proteinExistence type="inferred from homology"/>
<gene>
    <name evidence="7" type="ORF">BOH73_05240</name>
</gene>
<evidence type="ECO:0000256" key="5">
    <source>
        <dbReference type="SAM" id="SignalP"/>
    </source>
</evidence>
<dbReference type="PROSITE" id="PS51935">
    <property type="entry name" value="NLPC_P60"/>
    <property type="match status" value="1"/>
</dbReference>
<organism evidence="7 8">
    <name type="scientific">Pseudomonas versuta</name>
    <dbReference type="NCBI Taxonomy" id="1788301"/>
    <lineage>
        <taxon>Bacteria</taxon>
        <taxon>Pseudomonadati</taxon>
        <taxon>Pseudomonadota</taxon>
        <taxon>Gammaproteobacteria</taxon>
        <taxon>Pseudomonadales</taxon>
        <taxon>Pseudomonadaceae</taxon>
        <taxon>Pseudomonas</taxon>
    </lineage>
</organism>
<comment type="caution">
    <text evidence="7">The sequence shown here is derived from an EMBL/GenBank/DDBJ whole genome shotgun (WGS) entry which is preliminary data.</text>
</comment>
<dbReference type="Pfam" id="PF00877">
    <property type="entry name" value="NLPC_P60"/>
    <property type="match status" value="1"/>
</dbReference>
<feature type="chain" id="PRO_5047072815" evidence="5">
    <location>
        <begin position="22"/>
        <end position="219"/>
    </location>
</feature>
<dbReference type="Gene3D" id="3.90.1720.10">
    <property type="entry name" value="endopeptidase domain like (from Nostoc punctiforme)"/>
    <property type="match status" value="1"/>
</dbReference>
<dbReference type="PANTHER" id="PTHR47053:SF1">
    <property type="entry name" value="MUREIN DD-ENDOPEPTIDASE MEPH-RELATED"/>
    <property type="match status" value="1"/>
</dbReference>
<feature type="signal peptide" evidence="5">
    <location>
        <begin position="1"/>
        <end position="21"/>
    </location>
</feature>
<keyword evidence="3" id="KW-0378">Hydrolase</keyword>
<evidence type="ECO:0000256" key="1">
    <source>
        <dbReference type="ARBA" id="ARBA00007074"/>
    </source>
</evidence>
<evidence type="ECO:0000313" key="7">
    <source>
        <dbReference type="EMBL" id="OKA23331.1"/>
    </source>
</evidence>
<keyword evidence="5" id="KW-0732">Signal</keyword>
<evidence type="ECO:0000256" key="3">
    <source>
        <dbReference type="ARBA" id="ARBA00022801"/>
    </source>
</evidence>
<keyword evidence="2" id="KW-0645">Protease</keyword>
<keyword evidence="8" id="KW-1185">Reference proteome</keyword>
<name>A0ABX3EES1_9PSED</name>
<dbReference type="SUPFAM" id="SSF54001">
    <property type="entry name" value="Cysteine proteinases"/>
    <property type="match status" value="1"/>
</dbReference>
<keyword evidence="4" id="KW-0788">Thiol protease</keyword>
<reference evidence="7 8" key="1">
    <citation type="submission" date="2016-11" db="EMBL/GenBank/DDBJ databases">
        <title>Draft genome of Pseudomonas versuta A4R1.5.</title>
        <authorList>
            <person name="See-Too W.-S."/>
        </authorList>
    </citation>
    <scope>NUCLEOTIDE SEQUENCE [LARGE SCALE GENOMIC DNA]</scope>
    <source>
        <strain evidence="7 8">A4R1.5</strain>
    </source>
</reference>
<dbReference type="InterPro" id="IPR000064">
    <property type="entry name" value="NLP_P60_dom"/>
</dbReference>
<accession>A0ABX3EES1</accession>
<evidence type="ECO:0000313" key="8">
    <source>
        <dbReference type="Proteomes" id="UP000186677"/>
    </source>
</evidence>
<evidence type="ECO:0000256" key="2">
    <source>
        <dbReference type="ARBA" id="ARBA00022670"/>
    </source>
</evidence>
<sequence>MRPIFKTWLTICLLMPLAAHATNREQHLPSGFTGYTAKSSAGAAFVATNSKTTNKTVARPASSKAHRKAPGKIATASLAAANKQSSTVLSRAVNVLGTPYRWGGSSPSKGFDCSGLVKYAFNDVAAVDLPRTSSEMASGHGQKVERKDLKPGDLLFFNIKSRKVNHVAIYLGNDRFIHAPRRGKSVTIDTLKKPYWQSHYVVAKRVLPKEKTSLQVVQR</sequence>
<dbReference type="InterPro" id="IPR051202">
    <property type="entry name" value="Peptidase_C40"/>
</dbReference>
<dbReference type="Proteomes" id="UP000186677">
    <property type="component" value="Unassembled WGS sequence"/>
</dbReference>
<dbReference type="InterPro" id="IPR038765">
    <property type="entry name" value="Papain-like_cys_pep_sf"/>
</dbReference>
<protein>
    <submittedName>
        <fullName evidence="7">Peptidase P60</fullName>
    </submittedName>
</protein>
<comment type="similarity">
    <text evidence="1">Belongs to the peptidase C40 family.</text>
</comment>
<evidence type="ECO:0000256" key="4">
    <source>
        <dbReference type="ARBA" id="ARBA00022807"/>
    </source>
</evidence>
<evidence type="ECO:0000259" key="6">
    <source>
        <dbReference type="PROSITE" id="PS51935"/>
    </source>
</evidence>
<feature type="domain" description="NlpC/P60" evidence="6">
    <location>
        <begin position="82"/>
        <end position="207"/>
    </location>
</feature>
<dbReference type="RefSeq" id="WP_060696588.1">
    <property type="nucleotide sequence ID" value="NZ_CP012676.1"/>
</dbReference>
<dbReference type="EMBL" id="MPJC01000002">
    <property type="protein sequence ID" value="OKA23331.1"/>
    <property type="molecule type" value="Genomic_DNA"/>
</dbReference>
<dbReference type="PANTHER" id="PTHR47053">
    <property type="entry name" value="MUREIN DD-ENDOPEPTIDASE MEPH-RELATED"/>
    <property type="match status" value="1"/>
</dbReference>